<sequence length="131" mass="14308">MVFNGSEFDEDPTPLLGTLPNLRSLVLCNNAFVATKMVCSALDFPLLTSFKLATLQSLEELEVETGAMPCLTTMTIERCDKLEDLPSGLTKIKTLKRLMIGSMPEGFKSNVSKTIAEMRALGGDELTVTFL</sequence>
<evidence type="ECO:0000313" key="1">
    <source>
        <dbReference type="EMBL" id="KAL0288778.1"/>
    </source>
</evidence>
<comment type="caution">
    <text evidence="1">The sequence shown here is derived from an EMBL/GenBank/DDBJ whole genome shotgun (WGS) entry which is preliminary data.</text>
</comment>
<dbReference type="PANTHER" id="PTHR15140">
    <property type="entry name" value="TUBULIN-SPECIFIC CHAPERONE E"/>
    <property type="match status" value="1"/>
</dbReference>
<proteinExistence type="predicted"/>
<dbReference type="EMBL" id="JACGWM010001727">
    <property type="protein sequence ID" value="KAL0288778.1"/>
    <property type="molecule type" value="Genomic_DNA"/>
</dbReference>
<dbReference type="SUPFAM" id="SSF52047">
    <property type="entry name" value="RNI-like"/>
    <property type="match status" value="1"/>
</dbReference>
<dbReference type="Gene3D" id="3.80.10.10">
    <property type="entry name" value="Ribonuclease Inhibitor"/>
    <property type="match status" value="1"/>
</dbReference>
<accession>A0AAW2J3P2</accession>
<organism evidence="1">
    <name type="scientific">Sesamum calycinum</name>
    <dbReference type="NCBI Taxonomy" id="2727403"/>
    <lineage>
        <taxon>Eukaryota</taxon>
        <taxon>Viridiplantae</taxon>
        <taxon>Streptophyta</taxon>
        <taxon>Embryophyta</taxon>
        <taxon>Tracheophyta</taxon>
        <taxon>Spermatophyta</taxon>
        <taxon>Magnoliopsida</taxon>
        <taxon>eudicotyledons</taxon>
        <taxon>Gunneridae</taxon>
        <taxon>Pentapetalae</taxon>
        <taxon>asterids</taxon>
        <taxon>lamiids</taxon>
        <taxon>Lamiales</taxon>
        <taxon>Pedaliaceae</taxon>
        <taxon>Sesamum</taxon>
    </lineage>
</organism>
<reference evidence="1" key="2">
    <citation type="journal article" date="2024" name="Plant">
        <title>Genomic evolution and insights into agronomic trait innovations of Sesamum species.</title>
        <authorList>
            <person name="Miao H."/>
            <person name="Wang L."/>
            <person name="Qu L."/>
            <person name="Liu H."/>
            <person name="Sun Y."/>
            <person name="Le M."/>
            <person name="Wang Q."/>
            <person name="Wei S."/>
            <person name="Zheng Y."/>
            <person name="Lin W."/>
            <person name="Duan Y."/>
            <person name="Cao H."/>
            <person name="Xiong S."/>
            <person name="Wang X."/>
            <person name="Wei L."/>
            <person name="Li C."/>
            <person name="Ma Q."/>
            <person name="Ju M."/>
            <person name="Zhao R."/>
            <person name="Li G."/>
            <person name="Mu C."/>
            <person name="Tian Q."/>
            <person name="Mei H."/>
            <person name="Zhang T."/>
            <person name="Gao T."/>
            <person name="Zhang H."/>
        </authorList>
    </citation>
    <scope>NUCLEOTIDE SEQUENCE</scope>
    <source>
        <strain evidence="1">KEN8</strain>
    </source>
</reference>
<dbReference type="AlphaFoldDB" id="A0AAW2J3P2"/>
<protein>
    <submittedName>
        <fullName evidence="1">Uncharacterized protein</fullName>
    </submittedName>
</protein>
<dbReference type="InterPro" id="IPR032675">
    <property type="entry name" value="LRR_dom_sf"/>
</dbReference>
<name>A0AAW2J3P2_9LAMI</name>
<reference evidence="1" key="1">
    <citation type="submission" date="2020-06" db="EMBL/GenBank/DDBJ databases">
        <authorList>
            <person name="Li T."/>
            <person name="Hu X."/>
            <person name="Zhang T."/>
            <person name="Song X."/>
            <person name="Zhang H."/>
            <person name="Dai N."/>
            <person name="Sheng W."/>
            <person name="Hou X."/>
            <person name="Wei L."/>
        </authorList>
    </citation>
    <scope>NUCLEOTIDE SEQUENCE</scope>
    <source>
        <strain evidence="1">KEN8</strain>
        <tissue evidence="1">Leaf</tissue>
    </source>
</reference>
<gene>
    <name evidence="1" type="ORF">Scaly_2721200</name>
</gene>
<dbReference type="PANTHER" id="PTHR15140:SF6">
    <property type="entry name" value="TUBULIN-SPECIFIC CHAPERONE COFACTOR E-LIKE PROTEIN"/>
    <property type="match status" value="1"/>
</dbReference>